<keyword evidence="5" id="KW-1185">Reference proteome</keyword>
<dbReference type="InterPro" id="IPR036388">
    <property type="entry name" value="WH-like_DNA-bd_sf"/>
</dbReference>
<protein>
    <submittedName>
        <fullName evidence="4">AAA family ATPase</fullName>
    </submittedName>
</protein>
<evidence type="ECO:0000256" key="1">
    <source>
        <dbReference type="ARBA" id="ARBA00022741"/>
    </source>
</evidence>
<dbReference type="PANTHER" id="PTHR16305:SF28">
    <property type="entry name" value="GUANYLATE CYCLASE DOMAIN-CONTAINING PROTEIN"/>
    <property type="match status" value="1"/>
</dbReference>
<feature type="domain" description="Bacterial transcriptional activator" evidence="3">
    <location>
        <begin position="97"/>
        <end position="234"/>
    </location>
</feature>
<reference evidence="4 5" key="1">
    <citation type="submission" date="2019-07" db="EMBL/GenBank/DDBJ databases">
        <title>Deinococcus detaillus sp. nov., isolated from humus soil in Antarctica.</title>
        <authorList>
            <person name="Zhang K."/>
        </authorList>
    </citation>
    <scope>NUCLEOTIDE SEQUENCE [LARGE SCALE GENOMIC DNA]</scope>
    <source>
        <strain evidence="4 5">H1</strain>
    </source>
</reference>
<dbReference type="AlphaFoldDB" id="A0A553UFT6"/>
<comment type="caution">
    <text evidence="4">The sequence shown here is derived from an EMBL/GenBank/DDBJ whole genome shotgun (WGS) entry which is preliminary data.</text>
</comment>
<dbReference type="GO" id="GO:0004016">
    <property type="term" value="F:adenylate cyclase activity"/>
    <property type="evidence" value="ECO:0007669"/>
    <property type="project" value="TreeGrafter"/>
</dbReference>
<dbReference type="GO" id="GO:0005737">
    <property type="term" value="C:cytoplasm"/>
    <property type="evidence" value="ECO:0007669"/>
    <property type="project" value="TreeGrafter"/>
</dbReference>
<evidence type="ECO:0000256" key="2">
    <source>
        <dbReference type="ARBA" id="ARBA00022840"/>
    </source>
</evidence>
<dbReference type="PANTHER" id="PTHR16305">
    <property type="entry name" value="TESTICULAR SOLUBLE ADENYLYL CYCLASE"/>
    <property type="match status" value="1"/>
</dbReference>
<gene>
    <name evidence="4" type="ORF">FNU79_18425</name>
</gene>
<evidence type="ECO:0000259" key="3">
    <source>
        <dbReference type="SMART" id="SM01043"/>
    </source>
</evidence>
<dbReference type="InterPro" id="IPR027417">
    <property type="entry name" value="P-loop_NTPase"/>
</dbReference>
<dbReference type="Pfam" id="PF13191">
    <property type="entry name" value="AAA_16"/>
    <property type="match status" value="1"/>
</dbReference>
<proteinExistence type="predicted"/>
<evidence type="ECO:0000313" key="5">
    <source>
        <dbReference type="Proteomes" id="UP000316092"/>
    </source>
</evidence>
<accession>A0A553UFT6</accession>
<dbReference type="SMART" id="SM01043">
    <property type="entry name" value="BTAD"/>
    <property type="match status" value="1"/>
</dbReference>
<dbReference type="OrthoDB" id="53326at2"/>
<evidence type="ECO:0000313" key="4">
    <source>
        <dbReference type="EMBL" id="TSA79052.1"/>
    </source>
</evidence>
<sequence>MPPSDLLEFKLLGVPALNLGRLELTPSVRKGLGLLAYLALEGPTDRHKLADLLWTNLTESDARRNLRQELWRLQRSPLSAWLDVKTERVGLTTNVWIDVNDFHQALATHDLGRALAGYGGPLLSRFELPGAGGFEDWLAERRDGLTALWKDAAQRHAAELERAGDLRGALGLQVQLLQDDEFQEVHQREAIRLQLALGERAAALSRYEHYAQMLRGELGLEPLPETRALIANLNAAAPPEPAAPALNPGQRLELPLVGRRAEWAMLQEAPAALTVVVGEAGIGKTRLAGAFASTFGAALHLRAFEVSLHTPLYPAAEALRTALTDARSRERLTALDGLWRTEAARLVPELDPAASSAFQPDGRARFLDGVARALICAAGVDGVLVFDDLHWADPMTLELLLHLVRQPPEQRPRLIATARAQELADHPALSAALGSLEREGHLCRLPLTGLSGPDVLNLVQVLSGSSSAQLFSARLFEATSGHPLYLLESLRHLFDTGLLQQAPDGSWSTPFDGVTRDYAELPLPHSVREATVQRVSHHGPAARRLLEAASLSEDGFGLDDLAPALSLSDWEALEALERLLGAGFLQRTPTGYGFSHDLVRRVLQEEQTPERRRLIHRKLAERLEQTGGPASRVARHLEEAGQRAQAAGWRVRSAQDAAQLYAHRVALGQYQMALDNGLTAREAYDVRLARAELFRALGELPAREAELTALQSLAEHLSDSDLQAELSLRWIIFFLDAGYYAQAHTASQALLSQHLLLEQQAAALRLAGFTLGRLGRHREGEDLLTQALALPGERSALLLAQLHNDLSNLTLERGDLPLARQHNEAALNGFRADSNARAVAIALNSSARIAHSSGDEGLALRRLEEALSAARTTGDLHLQVMFLNNMVRLQVDHGHLEQALIALNEGLAVLPQPRDPVHEGLLRSRAADVYRLKGELGQALEHDLLAIELADQIGAVAVQLTRRIHLARFLLQLGDPEGTERWLGQARDFHGSGQEPHLLLEIAHAELGLYRRQGSAVLGRLENLLAQQGNSQGDDWSWLTLLRSAAYLALGRPDAALEALPVPLQRPSLQALELGIRLHAEANPHAQTEARALLASSRLAPLEALALTRSLLAASAPAEQRSLEKDHQRLHLQLAASLPADLRPHFAEMSLLSKPSC</sequence>
<dbReference type="RefSeq" id="WP_143722257.1">
    <property type="nucleotide sequence ID" value="NZ_VKDB01000052.1"/>
</dbReference>
<organism evidence="4 5">
    <name type="scientific">Deinococcus detaillensis</name>
    <dbReference type="NCBI Taxonomy" id="2592048"/>
    <lineage>
        <taxon>Bacteria</taxon>
        <taxon>Thermotogati</taxon>
        <taxon>Deinococcota</taxon>
        <taxon>Deinococci</taxon>
        <taxon>Deinococcales</taxon>
        <taxon>Deinococcaceae</taxon>
        <taxon>Deinococcus</taxon>
    </lineage>
</organism>
<dbReference type="Gene3D" id="1.10.10.10">
    <property type="entry name" value="Winged helix-like DNA-binding domain superfamily/Winged helix DNA-binding domain"/>
    <property type="match status" value="1"/>
</dbReference>
<name>A0A553UFT6_9DEIO</name>
<dbReference type="Gene3D" id="1.25.40.10">
    <property type="entry name" value="Tetratricopeptide repeat domain"/>
    <property type="match status" value="2"/>
</dbReference>
<dbReference type="Proteomes" id="UP000316092">
    <property type="component" value="Unassembled WGS sequence"/>
</dbReference>
<dbReference type="Gene3D" id="3.40.50.300">
    <property type="entry name" value="P-loop containing nucleotide triphosphate hydrolases"/>
    <property type="match status" value="1"/>
</dbReference>
<dbReference type="GO" id="GO:0005524">
    <property type="term" value="F:ATP binding"/>
    <property type="evidence" value="ECO:0007669"/>
    <property type="project" value="UniProtKB-KW"/>
</dbReference>
<keyword evidence="1" id="KW-0547">Nucleotide-binding</keyword>
<keyword evidence="2" id="KW-0067">ATP-binding</keyword>
<dbReference type="InterPro" id="IPR005158">
    <property type="entry name" value="BTAD"/>
</dbReference>
<dbReference type="SUPFAM" id="SSF52540">
    <property type="entry name" value="P-loop containing nucleoside triphosphate hydrolases"/>
    <property type="match status" value="1"/>
</dbReference>
<dbReference type="SUPFAM" id="SSF48452">
    <property type="entry name" value="TPR-like"/>
    <property type="match status" value="3"/>
</dbReference>
<dbReference type="InterPro" id="IPR041664">
    <property type="entry name" value="AAA_16"/>
</dbReference>
<dbReference type="InterPro" id="IPR011990">
    <property type="entry name" value="TPR-like_helical_dom_sf"/>
</dbReference>
<dbReference type="Pfam" id="PF03704">
    <property type="entry name" value="BTAD"/>
    <property type="match status" value="1"/>
</dbReference>
<dbReference type="EMBL" id="VKDB01000052">
    <property type="protein sequence ID" value="TSA79052.1"/>
    <property type="molecule type" value="Genomic_DNA"/>
</dbReference>